<feature type="region of interest" description="Disordered" evidence="1">
    <location>
        <begin position="397"/>
        <end position="453"/>
    </location>
</feature>
<dbReference type="InterPro" id="IPR044210">
    <property type="entry name" value="Tfc3-like"/>
</dbReference>
<organism evidence="3 4">
    <name type="scientific">Pristionchus fissidentatus</name>
    <dbReference type="NCBI Taxonomy" id="1538716"/>
    <lineage>
        <taxon>Eukaryota</taxon>
        <taxon>Metazoa</taxon>
        <taxon>Ecdysozoa</taxon>
        <taxon>Nematoda</taxon>
        <taxon>Chromadorea</taxon>
        <taxon>Rhabditida</taxon>
        <taxon>Rhabditina</taxon>
        <taxon>Diplogasteromorpha</taxon>
        <taxon>Diplogasteroidea</taxon>
        <taxon>Neodiplogasteridae</taxon>
        <taxon>Pristionchus</taxon>
    </lineage>
</organism>
<dbReference type="Proteomes" id="UP001432322">
    <property type="component" value="Unassembled WGS sequence"/>
</dbReference>
<gene>
    <name evidence="3" type="ORF">PFISCL1PPCAC_15462</name>
</gene>
<feature type="compositionally biased region" description="Acidic residues" evidence="1">
    <location>
        <begin position="412"/>
        <end position="428"/>
    </location>
</feature>
<dbReference type="Pfam" id="PF24101">
    <property type="entry name" value="WHD_GTF3C1"/>
    <property type="match status" value="1"/>
</dbReference>
<evidence type="ECO:0000259" key="2">
    <source>
        <dbReference type="Pfam" id="PF24101"/>
    </source>
</evidence>
<sequence>IMFMIIRRMGGKRGSTISKAGSSKKRTRVDSNWSEDVSSEKDDDFDASRLHGDTSGDEEAQRDNMFNKKRNKIGTVERSEIMREPNSDVENITNSYFLPYSADWSPHYLFRLSSDIVGQAIRRSGGEGMGRNEMARNLRIDAATKGGNRRVSANIQTIVKLYPKNVGQFQKAEGKVRTIRYFWKEATEPEKFTKLYSEMEALIGRDCPFKMGQIIKFPESGLSTLRLTDVSLARLLAVVEFTHAMRVVVTIHKIMKLIQQKEESKGYLYQVDKKSMLKILLALEKEGLVRVYNKEVGDEKITIVTHRDIIDPDGIEVVDAIKATVDEYNREARIFPHGQYRLGNKVLKAAGLTEEAEKEEEELLNDLETRLKENGAMEIKERYELFRLQANRFGNEVSARKEKEKQRNERGGEEDDDCDDEMEEEEEEKSDKPREEEEEIEEEEDVEDAGKITKRTIDRGNQLGYQSKMIRYMLIHEVAFQLTRGTQRERPTLFDRFPPGRLVNEWKETEYDHIPIMVDEESPLRFIPRCRYEERLSGWFMVQDLMAALPLSVFVLVCKPNGVIPKWKMMEYLDHPLRRHTLIGDLPKKLRATLMQDKRVAKQVEHVCIMLGHMGLMTIGENPTPHRFISSLTTMFYVAERGQLYDTSPSVKGFQYVTPPLSRYNRYDYSFEHISDVYTYWHHLRAIVSSTRLSFRSEAETEGGSGPGRSFSIGTVDRTPISTSIEQAEDDVGPIGVRDGCAGFNSKLCIHLARHWEPNLRPHTVVNWFISRYRRHTDSMRVVIEERVERLEKQWSSFVRSLMPSDLELLKKKKAIVKRGLADPSSLTPIIRSGTAIAAEPKKQKRIGTPKSTAKKRPLDPVDLLSEKNRMHVRSRFNSRERDMLILIRAVGFFLNPVYRFWLNPAVLRDIMHEHVPESRSKTVQSLMAAGVREMVRAHRREYLQRIVGNLATFPEMRTFRNQLASNPLTTLEAKTTFFKNAFQVANRLLFSESQSIPGVSASDGIFEKFLDHSDVKISVEPTRGQDRPLRSTAPKSCDLLSHCIASNVLMSTLIQARTPGHSERLLEQVSHNVLHQSLHTFRADGLVSRVRSNDPLSANFNHKSNATLSYYFRTIFSHRYHPDIIDLTLQQLERIDTEEMSAMNEDHVGVIIASLGAFYRKRELLLSVDDSILANFECTMVENDASVTKQIRYLEGANLQLERIEVSLGAGLDDENGVMHEDLPSLSSVVTVVDRSFPLPHSIPSIEDMVDGLPSIETSSIRSIYEFLNKANLEGMSEDKIEEKTGMNRNEMKRSLESMKAKWFVFEGGIDEKRWILMRHVLEWTIDMGGVRCPARPWSLPDGSICLSTLRWMAESVLVAVLVQPGVTLNTLRSRFEFALQPIVLTELISVLEEARCVKTEERQLKELRMEGPFDDVERMVKVGYVIPTIDSLERFSRIFGIVPLISAAMDDD</sequence>
<feature type="compositionally biased region" description="Basic and acidic residues" evidence="1">
    <location>
        <begin position="46"/>
        <end position="66"/>
    </location>
</feature>
<dbReference type="GO" id="GO:0003677">
    <property type="term" value="F:DNA binding"/>
    <property type="evidence" value="ECO:0007669"/>
    <property type="project" value="InterPro"/>
</dbReference>
<keyword evidence="4" id="KW-1185">Reference proteome</keyword>
<dbReference type="GO" id="GO:0000127">
    <property type="term" value="C:transcription factor TFIIIC complex"/>
    <property type="evidence" value="ECO:0007669"/>
    <property type="project" value="InterPro"/>
</dbReference>
<dbReference type="GO" id="GO:0042791">
    <property type="term" value="P:5S class rRNA transcription by RNA polymerase III"/>
    <property type="evidence" value="ECO:0007669"/>
    <property type="project" value="TreeGrafter"/>
</dbReference>
<dbReference type="GO" id="GO:0006384">
    <property type="term" value="P:transcription initiation at RNA polymerase III promoter"/>
    <property type="evidence" value="ECO:0007669"/>
    <property type="project" value="InterPro"/>
</dbReference>
<proteinExistence type="predicted"/>
<evidence type="ECO:0000313" key="4">
    <source>
        <dbReference type="Proteomes" id="UP001432322"/>
    </source>
</evidence>
<protein>
    <recommendedName>
        <fullName evidence="2">GTF3C1 extended winged-helix domain-containing protein</fullName>
    </recommendedName>
</protein>
<name>A0AAV5W1H2_9BILA</name>
<feature type="compositionally biased region" description="Acidic residues" evidence="1">
    <location>
        <begin position="436"/>
        <end position="447"/>
    </location>
</feature>
<dbReference type="InterPro" id="IPR056467">
    <property type="entry name" value="eWH_GTF3C1"/>
</dbReference>
<feature type="compositionally biased region" description="Basic and acidic residues" evidence="1">
    <location>
        <begin position="398"/>
        <end position="411"/>
    </location>
</feature>
<dbReference type="EMBL" id="BTSY01000004">
    <property type="protein sequence ID" value="GMT24165.1"/>
    <property type="molecule type" value="Genomic_DNA"/>
</dbReference>
<comment type="caution">
    <text evidence="3">The sequence shown here is derived from an EMBL/GenBank/DDBJ whole genome shotgun (WGS) entry which is preliminary data.</text>
</comment>
<evidence type="ECO:0000313" key="3">
    <source>
        <dbReference type="EMBL" id="GMT24165.1"/>
    </source>
</evidence>
<feature type="non-terminal residue" evidence="3">
    <location>
        <position position="1"/>
    </location>
</feature>
<evidence type="ECO:0000256" key="1">
    <source>
        <dbReference type="SAM" id="MobiDB-lite"/>
    </source>
</evidence>
<feature type="region of interest" description="Disordered" evidence="1">
    <location>
        <begin position="9"/>
        <end position="68"/>
    </location>
</feature>
<reference evidence="3" key="1">
    <citation type="submission" date="2023-10" db="EMBL/GenBank/DDBJ databases">
        <title>Genome assembly of Pristionchus species.</title>
        <authorList>
            <person name="Yoshida K."/>
            <person name="Sommer R.J."/>
        </authorList>
    </citation>
    <scope>NUCLEOTIDE SEQUENCE</scope>
    <source>
        <strain evidence="3">RS5133</strain>
    </source>
</reference>
<dbReference type="PANTHER" id="PTHR15180">
    <property type="entry name" value="GENERAL TRANSCRIPTION FACTOR 3C POLYPEPTIDE 1"/>
    <property type="match status" value="1"/>
</dbReference>
<feature type="domain" description="GTF3C1 extended winged-helix" evidence="2">
    <location>
        <begin position="226"/>
        <end position="333"/>
    </location>
</feature>
<accession>A0AAV5W1H2</accession>
<dbReference type="PANTHER" id="PTHR15180:SF1">
    <property type="entry name" value="GENERAL TRANSCRIPTION FACTOR 3C POLYPEPTIDE 1"/>
    <property type="match status" value="1"/>
</dbReference>